<accession>A0A830BB11</accession>
<sequence length="61" mass="7421">KHKSVVVQRLGYLAFTQETRVRFPRLGYLAFTQETRVRFPATEFFCVYVCISEYYFIMFYC</sequence>
<gene>
    <name evidence="1" type="ORF">PHJA_000340700</name>
</gene>
<reference evidence="1" key="1">
    <citation type="submission" date="2020-07" db="EMBL/GenBank/DDBJ databases">
        <title>Ethylene signaling mediates host invasion by parasitic plants.</title>
        <authorList>
            <person name="Yoshida S."/>
        </authorList>
    </citation>
    <scope>NUCLEOTIDE SEQUENCE</scope>
    <source>
        <strain evidence="1">Okayama</strain>
    </source>
</reference>
<organism evidence="1 2">
    <name type="scientific">Phtheirospermum japonicum</name>
    <dbReference type="NCBI Taxonomy" id="374723"/>
    <lineage>
        <taxon>Eukaryota</taxon>
        <taxon>Viridiplantae</taxon>
        <taxon>Streptophyta</taxon>
        <taxon>Embryophyta</taxon>
        <taxon>Tracheophyta</taxon>
        <taxon>Spermatophyta</taxon>
        <taxon>Magnoliopsida</taxon>
        <taxon>eudicotyledons</taxon>
        <taxon>Gunneridae</taxon>
        <taxon>Pentapetalae</taxon>
        <taxon>asterids</taxon>
        <taxon>lamiids</taxon>
        <taxon>Lamiales</taxon>
        <taxon>Orobanchaceae</taxon>
        <taxon>Orobanchaceae incertae sedis</taxon>
        <taxon>Phtheirospermum</taxon>
    </lineage>
</organism>
<dbReference type="Proteomes" id="UP000653305">
    <property type="component" value="Unassembled WGS sequence"/>
</dbReference>
<dbReference type="EMBL" id="BMAC01000036">
    <property type="protein sequence ID" value="GFP81974.1"/>
    <property type="molecule type" value="Genomic_DNA"/>
</dbReference>
<evidence type="ECO:0000313" key="1">
    <source>
        <dbReference type="EMBL" id="GFP81974.1"/>
    </source>
</evidence>
<evidence type="ECO:0000313" key="2">
    <source>
        <dbReference type="Proteomes" id="UP000653305"/>
    </source>
</evidence>
<feature type="non-terminal residue" evidence="1">
    <location>
        <position position="1"/>
    </location>
</feature>
<comment type="caution">
    <text evidence="1">The sequence shown here is derived from an EMBL/GenBank/DDBJ whole genome shotgun (WGS) entry which is preliminary data.</text>
</comment>
<protein>
    <submittedName>
        <fullName evidence="1">Uncharacterized protein</fullName>
    </submittedName>
</protein>
<dbReference type="AlphaFoldDB" id="A0A830BB11"/>
<name>A0A830BB11_9LAMI</name>
<proteinExistence type="predicted"/>
<keyword evidence="2" id="KW-1185">Reference proteome</keyword>